<gene>
    <name evidence="6" type="ORF">GCM10011482_13870</name>
</gene>
<feature type="domain" description="Mga helix-turn-helix" evidence="3">
    <location>
        <begin position="73"/>
        <end position="157"/>
    </location>
</feature>
<dbReference type="Pfam" id="PF08270">
    <property type="entry name" value="PRD_Mga"/>
    <property type="match status" value="1"/>
</dbReference>
<evidence type="ECO:0008006" key="8">
    <source>
        <dbReference type="Google" id="ProtNLM"/>
    </source>
</evidence>
<comment type="caution">
    <text evidence="6">The sequence shown here is derived from an EMBL/GenBank/DDBJ whole genome shotgun (WGS) entry which is preliminary data.</text>
</comment>
<reference evidence="6" key="1">
    <citation type="journal article" date="2014" name="Int. J. Syst. Evol. Microbiol.">
        <title>Complete genome sequence of Corynebacterium casei LMG S-19264T (=DSM 44701T), isolated from a smear-ripened cheese.</title>
        <authorList>
            <consortium name="US DOE Joint Genome Institute (JGI-PGF)"/>
            <person name="Walter F."/>
            <person name="Albersmeier A."/>
            <person name="Kalinowski J."/>
            <person name="Ruckert C."/>
        </authorList>
    </citation>
    <scope>NUCLEOTIDE SEQUENCE</scope>
    <source>
        <strain evidence="6">CCM 8433</strain>
    </source>
</reference>
<keyword evidence="1" id="KW-0805">Transcription regulation</keyword>
<dbReference type="Proteomes" id="UP000622610">
    <property type="component" value="Unassembled WGS sequence"/>
</dbReference>
<evidence type="ECO:0000259" key="5">
    <source>
        <dbReference type="Pfam" id="PF08280"/>
    </source>
</evidence>
<sequence length="502" mass="58341">MKTILATSTYRQLLLIETLFEKDEWVTLKPLAKEIGCSTRSLNNYILEINKHFPPFFIETSPKSGIRLIYPDTVSIDFIYRKILTMSTEITFLELLLFEDALTTEKICTTLFISPSTFSRIVAKLKTHLETKEIQFNHPPYVLSGNEGNIRNLFIHLILEKYTDTDLPFLEEQVALVDSLIKTFAQVFDFPLNFPDMKLLRVIGLVNITRISHQHVLSIEHLTTQYDDLISMLVEAPDFQQRFSLLFGFEGTVSVIKDVFSVFLAPSFVLDSYQQTLNAIQHSLSENEFLANFTLFLDTLHKRIPIVMSNKTQVIQEVFNLQHLFFGNNYILFDKHSQFIKSIEKDFPNFMTILKQELHNLKFYPSFEWTDVSFNTVLYTMIIHWKNLLQELDRQIQPISIGIFCDYDIEHSHFLKDLIDYHFGNHVQISLFEALNEQEAYEESAKYAIVLTNISHLNIQSNTLICINSVPTTHDWESMRSVIATLTKDQNLMMAKIQSPST</sequence>
<reference evidence="6" key="2">
    <citation type="submission" date="2020-09" db="EMBL/GenBank/DDBJ databases">
        <authorList>
            <person name="Sun Q."/>
            <person name="Sedlacek I."/>
        </authorList>
    </citation>
    <scope>NUCLEOTIDE SEQUENCE</scope>
    <source>
        <strain evidence="6">CCM 8433</strain>
    </source>
</reference>
<dbReference type="InterPro" id="IPR036388">
    <property type="entry name" value="WH-like_DNA-bd_sf"/>
</dbReference>
<organism evidence="6 7">
    <name type="scientific">Enterococcus alcedinis</name>
    <dbReference type="NCBI Taxonomy" id="1274384"/>
    <lineage>
        <taxon>Bacteria</taxon>
        <taxon>Bacillati</taxon>
        <taxon>Bacillota</taxon>
        <taxon>Bacilli</taxon>
        <taxon>Lactobacillales</taxon>
        <taxon>Enterococcaceae</taxon>
        <taxon>Enterococcus</taxon>
    </lineage>
</organism>
<dbReference type="InterPro" id="IPR013236">
    <property type="entry name" value="Mga_PRD_dom"/>
</dbReference>
<accession>A0A917N4K7</accession>
<keyword evidence="7" id="KW-1185">Reference proteome</keyword>
<dbReference type="Gene3D" id="1.10.10.10">
    <property type="entry name" value="Winged helix-like DNA-binding domain superfamily/Winged helix DNA-binding domain"/>
    <property type="match status" value="1"/>
</dbReference>
<dbReference type="InterPro" id="IPR007737">
    <property type="entry name" value="Mga_HTH"/>
</dbReference>
<keyword evidence="2" id="KW-0804">Transcription</keyword>
<evidence type="ECO:0000256" key="2">
    <source>
        <dbReference type="ARBA" id="ARBA00023163"/>
    </source>
</evidence>
<feature type="domain" description="M protein trans-acting positive regulator (MGA) HTH" evidence="5">
    <location>
        <begin position="11"/>
        <end position="56"/>
    </location>
</feature>
<evidence type="ECO:0000259" key="3">
    <source>
        <dbReference type="Pfam" id="PF05043"/>
    </source>
</evidence>
<dbReference type="AlphaFoldDB" id="A0A917N4K7"/>
<protein>
    <recommendedName>
        <fullName evidence="8">Mga helix-turn-helix domain-containing protein</fullName>
    </recommendedName>
</protein>
<dbReference type="PANTHER" id="PTHR30185">
    <property type="entry name" value="CRYPTIC BETA-GLUCOSIDE BGL OPERON ANTITERMINATOR"/>
    <property type="match status" value="1"/>
</dbReference>
<dbReference type="Pfam" id="PF08280">
    <property type="entry name" value="HTH_Mga"/>
    <property type="match status" value="1"/>
</dbReference>
<evidence type="ECO:0000256" key="1">
    <source>
        <dbReference type="ARBA" id="ARBA00023015"/>
    </source>
</evidence>
<feature type="domain" description="M protein trans-acting positive regulator (MGA) PRD" evidence="4">
    <location>
        <begin position="179"/>
        <end position="388"/>
    </location>
</feature>
<dbReference type="InterPro" id="IPR013199">
    <property type="entry name" value="HTH_Mga_DNA-bd_dom"/>
</dbReference>
<dbReference type="Pfam" id="PF05043">
    <property type="entry name" value="Mga"/>
    <property type="match status" value="1"/>
</dbReference>
<name>A0A917N4K7_9ENTE</name>
<evidence type="ECO:0000313" key="6">
    <source>
        <dbReference type="EMBL" id="GGI65733.1"/>
    </source>
</evidence>
<dbReference type="PANTHER" id="PTHR30185:SF18">
    <property type="entry name" value="TRANSCRIPTIONAL REGULATOR MTLR"/>
    <property type="match status" value="1"/>
</dbReference>
<evidence type="ECO:0000313" key="7">
    <source>
        <dbReference type="Proteomes" id="UP000622610"/>
    </source>
</evidence>
<evidence type="ECO:0000259" key="4">
    <source>
        <dbReference type="Pfam" id="PF08270"/>
    </source>
</evidence>
<dbReference type="EMBL" id="BMDT01000005">
    <property type="protein sequence ID" value="GGI65733.1"/>
    <property type="molecule type" value="Genomic_DNA"/>
</dbReference>
<proteinExistence type="predicted"/>
<dbReference type="RefSeq" id="WP_188367572.1">
    <property type="nucleotide sequence ID" value="NZ_BMDT01000005.1"/>
</dbReference>
<dbReference type="InterPro" id="IPR050661">
    <property type="entry name" value="BglG_antiterminators"/>
</dbReference>